<organism evidence="11">
    <name type="scientific">Eremomyces bilateralis CBS 781.70</name>
    <dbReference type="NCBI Taxonomy" id="1392243"/>
    <lineage>
        <taxon>Eukaryota</taxon>
        <taxon>Fungi</taxon>
        <taxon>Dikarya</taxon>
        <taxon>Ascomycota</taxon>
        <taxon>Pezizomycotina</taxon>
        <taxon>Dothideomycetes</taxon>
        <taxon>Dothideomycetes incertae sedis</taxon>
        <taxon>Eremomycetales</taxon>
        <taxon>Eremomycetaceae</taxon>
        <taxon>Eremomyces</taxon>
    </lineage>
</organism>
<dbReference type="GO" id="GO:0000462">
    <property type="term" value="P:maturation of SSU-rRNA from tricistronic rRNA transcript (SSU-rRNA, 5.8S rRNA, LSU-rRNA)"/>
    <property type="evidence" value="ECO:0007669"/>
    <property type="project" value="TreeGrafter"/>
</dbReference>
<dbReference type="EMBL" id="ML975163">
    <property type="protein sequence ID" value="KAF1811056.1"/>
    <property type="molecule type" value="Genomic_DNA"/>
</dbReference>
<feature type="region of interest" description="Disordered" evidence="8">
    <location>
        <begin position="614"/>
        <end position="658"/>
    </location>
</feature>
<dbReference type="InterPro" id="IPR014001">
    <property type="entry name" value="Helicase_ATP-bd"/>
</dbReference>
<dbReference type="InterPro" id="IPR007502">
    <property type="entry name" value="Helicase-assoc_dom"/>
</dbReference>
<keyword evidence="4" id="KW-0378">Hydrolase</keyword>
<keyword evidence="12" id="KW-1185">Reference proteome</keyword>
<evidence type="ECO:0000259" key="9">
    <source>
        <dbReference type="PROSITE" id="PS51192"/>
    </source>
</evidence>
<reference evidence="13" key="3">
    <citation type="submission" date="2025-04" db="UniProtKB">
        <authorList>
            <consortium name="RefSeq"/>
        </authorList>
    </citation>
    <scope>IDENTIFICATION</scope>
    <source>
        <strain evidence="13">CBS 781.70</strain>
    </source>
</reference>
<evidence type="ECO:0000256" key="2">
    <source>
        <dbReference type="ARBA" id="ARBA00012552"/>
    </source>
</evidence>
<dbReference type="AlphaFoldDB" id="A0A6G1FZF4"/>
<feature type="compositionally biased region" description="Basic residues" evidence="8">
    <location>
        <begin position="181"/>
        <end position="191"/>
    </location>
</feature>
<dbReference type="RefSeq" id="XP_033532687.1">
    <property type="nucleotide sequence ID" value="XM_033681941.1"/>
</dbReference>
<dbReference type="InterPro" id="IPR001650">
    <property type="entry name" value="Helicase_C-like"/>
</dbReference>
<evidence type="ECO:0000256" key="1">
    <source>
        <dbReference type="ARBA" id="ARBA00008792"/>
    </source>
</evidence>
<dbReference type="CDD" id="cd18791">
    <property type="entry name" value="SF2_C_RHA"/>
    <property type="match status" value="1"/>
</dbReference>
<dbReference type="InterPro" id="IPR048333">
    <property type="entry name" value="HA2_WH"/>
</dbReference>
<dbReference type="PROSITE" id="PS51192">
    <property type="entry name" value="HELICASE_ATP_BIND_1"/>
    <property type="match status" value="1"/>
</dbReference>
<keyword evidence="5 11" id="KW-0347">Helicase</keyword>
<dbReference type="Pfam" id="PF07717">
    <property type="entry name" value="OB_NTP_bind"/>
    <property type="match status" value="1"/>
</dbReference>
<evidence type="ECO:0000313" key="13">
    <source>
        <dbReference type="RefSeq" id="XP_033532687.1"/>
    </source>
</evidence>
<dbReference type="SUPFAM" id="SSF52540">
    <property type="entry name" value="P-loop containing nucleoside triphosphate hydrolases"/>
    <property type="match status" value="1"/>
</dbReference>
<protein>
    <recommendedName>
        <fullName evidence="2">RNA helicase</fullName>
        <ecNumber evidence="2">3.6.4.13</ecNumber>
    </recommendedName>
</protein>
<gene>
    <name evidence="11 13" type="ORF">P152DRAFT_483379</name>
</gene>
<feature type="compositionally biased region" description="Polar residues" evidence="8">
    <location>
        <begin position="19"/>
        <end position="29"/>
    </location>
</feature>
<dbReference type="OrthoDB" id="10253254at2759"/>
<feature type="region of interest" description="Disordered" evidence="8">
    <location>
        <begin position="1"/>
        <end position="40"/>
    </location>
</feature>
<dbReference type="Pfam" id="PF00270">
    <property type="entry name" value="DEAD"/>
    <property type="match status" value="1"/>
</dbReference>
<dbReference type="GO" id="GO:0003723">
    <property type="term" value="F:RNA binding"/>
    <property type="evidence" value="ECO:0007669"/>
    <property type="project" value="TreeGrafter"/>
</dbReference>
<dbReference type="EC" id="3.6.4.13" evidence="2"/>
<dbReference type="CDD" id="cd17982">
    <property type="entry name" value="DEXHc_DHX37"/>
    <property type="match status" value="1"/>
</dbReference>
<evidence type="ECO:0000256" key="7">
    <source>
        <dbReference type="ARBA" id="ARBA00047984"/>
    </source>
</evidence>
<accession>A0A6G1FZF4</accession>
<dbReference type="Pfam" id="PF00271">
    <property type="entry name" value="Helicase_C"/>
    <property type="match status" value="1"/>
</dbReference>
<dbReference type="PROSITE" id="PS51194">
    <property type="entry name" value="HELICASE_CTER"/>
    <property type="match status" value="1"/>
</dbReference>
<dbReference type="Pfam" id="PF04408">
    <property type="entry name" value="WHD_HA2"/>
    <property type="match status" value="1"/>
</dbReference>
<dbReference type="SMART" id="SM00487">
    <property type="entry name" value="DEXDc"/>
    <property type="match status" value="1"/>
</dbReference>
<dbReference type="GO" id="GO:0005730">
    <property type="term" value="C:nucleolus"/>
    <property type="evidence" value="ECO:0007669"/>
    <property type="project" value="TreeGrafter"/>
</dbReference>
<name>A0A6G1FZF4_9PEZI</name>
<feature type="compositionally biased region" description="Acidic residues" evidence="8">
    <location>
        <begin position="131"/>
        <end position="144"/>
    </location>
</feature>
<evidence type="ECO:0000256" key="5">
    <source>
        <dbReference type="ARBA" id="ARBA00022806"/>
    </source>
</evidence>
<proteinExistence type="inferred from homology"/>
<comment type="catalytic activity">
    <reaction evidence="7">
        <text>ATP + H2O = ADP + phosphate + H(+)</text>
        <dbReference type="Rhea" id="RHEA:13065"/>
        <dbReference type="ChEBI" id="CHEBI:15377"/>
        <dbReference type="ChEBI" id="CHEBI:15378"/>
        <dbReference type="ChEBI" id="CHEBI:30616"/>
        <dbReference type="ChEBI" id="CHEBI:43474"/>
        <dbReference type="ChEBI" id="CHEBI:456216"/>
        <dbReference type="EC" id="3.6.4.13"/>
    </reaction>
</comment>
<feature type="domain" description="Helicase ATP-binding" evidence="9">
    <location>
        <begin position="366"/>
        <end position="543"/>
    </location>
</feature>
<evidence type="ECO:0000256" key="6">
    <source>
        <dbReference type="ARBA" id="ARBA00022840"/>
    </source>
</evidence>
<keyword evidence="6" id="KW-0067">ATP-binding</keyword>
<dbReference type="PROSITE" id="PS00690">
    <property type="entry name" value="DEAH_ATP_HELICASE"/>
    <property type="match status" value="1"/>
</dbReference>
<keyword evidence="3" id="KW-0547">Nucleotide-binding</keyword>
<dbReference type="Gene3D" id="3.40.50.300">
    <property type="entry name" value="P-loop containing nucleotide triphosphate hydrolases"/>
    <property type="match status" value="2"/>
</dbReference>
<dbReference type="GO" id="GO:1990904">
    <property type="term" value="C:ribonucleoprotein complex"/>
    <property type="evidence" value="ECO:0007669"/>
    <property type="project" value="UniProtKB-ARBA"/>
</dbReference>
<dbReference type="PANTHER" id="PTHR18934">
    <property type="entry name" value="ATP-DEPENDENT RNA HELICASE"/>
    <property type="match status" value="1"/>
</dbReference>
<dbReference type="PANTHER" id="PTHR18934:SF99">
    <property type="entry name" value="ATP-DEPENDENT RNA HELICASE DHX37-RELATED"/>
    <property type="match status" value="1"/>
</dbReference>
<reference evidence="11 13" key="1">
    <citation type="submission" date="2020-01" db="EMBL/GenBank/DDBJ databases">
        <authorList>
            <consortium name="DOE Joint Genome Institute"/>
            <person name="Haridas S."/>
            <person name="Albert R."/>
            <person name="Binder M."/>
            <person name="Bloem J."/>
            <person name="Labutti K."/>
            <person name="Salamov A."/>
            <person name="Andreopoulos B."/>
            <person name="Baker S.E."/>
            <person name="Barry K."/>
            <person name="Bills G."/>
            <person name="Bluhm B.H."/>
            <person name="Cannon C."/>
            <person name="Castanera R."/>
            <person name="Culley D.E."/>
            <person name="Daum C."/>
            <person name="Ezra D."/>
            <person name="Gonzalez J.B."/>
            <person name="Henrissat B."/>
            <person name="Kuo A."/>
            <person name="Liang C."/>
            <person name="Lipzen A."/>
            <person name="Lutzoni F."/>
            <person name="Magnuson J."/>
            <person name="Mondo S."/>
            <person name="Nolan M."/>
            <person name="Ohm R."/>
            <person name="Pangilinan J."/>
            <person name="Park H.-J."/>
            <person name="Ramirez L."/>
            <person name="Alfaro M."/>
            <person name="Sun H."/>
            <person name="Tritt A."/>
            <person name="Yoshinaga Y."/>
            <person name="Zwiers L.-H."/>
            <person name="Turgeon B.G."/>
            <person name="Goodwin S.B."/>
            <person name="Spatafora J.W."/>
            <person name="Crous P.W."/>
            <person name="Grigoriev I.V."/>
        </authorList>
    </citation>
    <scope>NUCLEOTIDE SEQUENCE</scope>
    <source>
        <strain evidence="11 13">CBS 781.70</strain>
    </source>
</reference>
<reference evidence="13" key="2">
    <citation type="submission" date="2020-04" db="EMBL/GenBank/DDBJ databases">
        <authorList>
            <consortium name="NCBI Genome Project"/>
        </authorList>
    </citation>
    <scope>NUCLEOTIDE SEQUENCE</scope>
    <source>
        <strain evidence="13">CBS 781.70</strain>
    </source>
</reference>
<evidence type="ECO:0000256" key="8">
    <source>
        <dbReference type="SAM" id="MobiDB-lite"/>
    </source>
</evidence>
<evidence type="ECO:0000256" key="4">
    <source>
        <dbReference type="ARBA" id="ARBA00022801"/>
    </source>
</evidence>
<feature type="domain" description="Helicase C-terminal" evidence="10">
    <location>
        <begin position="566"/>
        <end position="808"/>
    </location>
</feature>
<evidence type="ECO:0000256" key="3">
    <source>
        <dbReference type="ARBA" id="ARBA00022741"/>
    </source>
</evidence>
<dbReference type="GO" id="GO:0003724">
    <property type="term" value="F:RNA helicase activity"/>
    <property type="evidence" value="ECO:0007669"/>
    <property type="project" value="UniProtKB-EC"/>
</dbReference>
<dbReference type="FunFam" id="3.40.50.300:FF:000637">
    <property type="entry name" value="ATP-dependent RNA helicase DHX37/DHR1"/>
    <property type="match status" value="1"/>
</dbReference>
<dbReference type="GO" id="GO:0016787">
    <property type="term" value="F:hydrolase activity"/>
    <property type="evidence" value="ECO:0007669"/>
    <property type="project" value="UniProtKB-KW"/>
</dbReference>
<dbReference type="InterPro" id="IPR011545">
    <property type="entry name" value="DEAD/DEAH_box_helicase_dom"/>
</dbReference>
<feature type="region of interest" description="Disordered" evidence="8">
    <location>
        <begin position="100"/>
        <end position="266"/>
    </location>
</feature>
<evidence type="ECO:0000313" key="11">
    <source>
        <dbReference type="EMBL" id="KAF1811056.1"/>
    </source>
</evidence>
<evidence type="ECO:0000259" key="10">
    <source>
        <dbReference type="PROSITE" id="PS51194"/>
    </source>
</evidence>
<sequence>MPKPTRERKHKRLAKLKDTNNLSESNDSNAVEIIPKSKAEREADKARIRAGLNVQQQGKISGKKKKRLEKYVETKLKRDEVRDLIGKLETLHRERDEVLDGKELWKTGDLGRSTAANAAEWKSREWNPESGSDEEEDSEFDEEDGARKPAKQAPAPLKAVSGFGGGLKRALEVDDGGQPVIKKRKRRKRSPVRRELEEEEGSEWEGFGSGDDAPSADVTTGHDEISVLKEGMNAADQSQDDSESAFSVSEDSDSSDGPAVYAGSKKEKSARSSAFLSWATQQRNQALGFTPTAVDPNDACLPVEHVPKPANFQPRPLEQEPLPADMNTATIAGGSRKAYAVPVSRTPEIQATRIELPVVAEEQKIMEAVHNHDVTIVWGSTGSGKTTQVPQFLFEAGYGDPKGPSPGIIGVTQPRRVATVSMAKRVGEEMGDMKHRVGYKIRFDGTVTANTAIKFMTDGVLLREVSQDFSLAKYSAIIIDEAHERGVNTDILIGMLSRIVNLRKDMAKTDESVKPLKLIIMSATLRTADFAANSRLFRETLPPVVKAEGRQHPVSVHFSRKTKVGYVEEVFKKVKRGHEKLPPGGMLVFLTGQDEIWSVAKQLKQAFPSTSAQGSGAKVAVSAEETPPEDEDIALNTEQSNQWDAESDSDEEITGLDEDEVEDEFDIGEEKEFEKLSKVHVLPLYSQLPTKQQLRVFDSPPPGSRLIILATNVAETSITIPGIRYVFDTGRAKSKKYDRETGIQTFEVGWISKASAAQRAGRAGRTGPGHCYRLFSSAIYEADFKEFQDPEIIDAPLEGVVLQLRSLGLKSIVDFPFPSPPDVKSLLKAERLLSYLGALSTDGAVTVTGRALSAFPLSPRLGRMLYLGKNHKIVALSIALVAALAVPELFIPQSQLNLGDEEHEFDEEDDDRIDELRKSYNASHATLSRWDRTSDAIKLLTALCASAHATDTEAWATSMFLRPKALKEASMLREQLTSIMRTQSPGAIGSYAPRIPQPTDKEIKMLRQIVAAGYIDQVAQRGDLSPHPPELHRRPKRAIDVPYVTLLHSTDSSAGSSNGADANDSSKYVYLHPSSVLARTAAKNLPQYIIYSRLQRSASSVPGKIPKVRMHPLTPVSGVQLTALADGTPLLEYGKPIGNIVGLPAEGGKERRECWVVPSLKGETGGNEWPLPARRVVQRREAGVGWVIEKVVIG</sequence>
<evidence type="ECO:0000313" key="12">
    <source>
        <dbReference type="Proteomes" id="UP000504638"/>
    </source>
</evidence>
<dbReference type="InterPro" id="IPR002464">
    <property type="entry name" value="DNA/RNA_helicase_DEAH_CS"/>
</dbReference>
<dbReference type="InterPro" id="IPR011709">
    <property type="entry name" value="DEAD-box_helicase_OB_fold"/>
</dbReference>
<dbReference type="SMART" id="SM00490">
    <property type="entry name" value="HELICc"/>
    <property type="match status" value="1"/>
</dbReference>
<dbReference type="GeneID" id="54422511"/>
<dbReference type="SMART" id="SM00847">
    <property type="entry name" value="HA2"/>
    <property type="match status" value="1"/>
</dbReference>
<dbReference type="Proteomes" id="UP000504638">
    <property type="component" value="Unplaced"/>
</dbReference>
<feature type="compositionally biased region" description="Basic residues" evidence="8">
    <location>
        <begin position="1"/>
        <end position="14"/>
    </location>
</feature>
<feature type="compositionally biased region" description="Acidic residues" evidence="8">
    <location>
        <begin position="645"/>
        <end position="658"/>
    </location>
</feature>
<comment type="similarity">
    <text evidence="1">Belongs to the DEAD box helicase family. DEAH subfamily.</text>
</comment>
<dbReference type="InterPro" id="IPR027417">
    <property type="entry name" value="P-loop_NTPase"/>
</dbReference>
<dbReference type="Gene3D" id="1.20.120.1080">
    <property type="match status" value="1"/>
</dbReference>
<dbReference type="GO" id="GO:0005524">
    <property type="term" value="F:ATP binding"/>
    <property type="evidence" value="ECO:0007669"/>
    <property type="project" value="UniProtKB-KW"/>
</dbReference>
<dbReference type="Pfam" id="PF21010">
    <property type="entry name" value="HA2_C"/>
    <property type="match status" value="1"/>
</dbReference>